<dbReference type="InterPro" id="IPR036097">
    <property type="entry name" value="HisK_dim/P_sf"/>
</dbReference>
<dbReference type="InterPro" id="IPR005467">
    <property type="entry name" value="His_kinase_dom"/>
</dbReference>
<dbReference type="Gene3D" id="3.30.565.10">
    <property type="entry name" value="Histidine kinase-like ATPase, C-terminal domain"/>
    <property type="match status" value="1"/>
</dbReference>
<dbReference type="InterPro" id="IPR050351">
    <property type="entry name" value="BphY/WalK/GraS-like"/>
</dbReference>
<keyword evidence="10" id="KW-1185">Reference proteome</keyword>
<dbReference type="GO" id="GO:0005886">
    <property type="term" value="C:plasma membrane"/>
    <property type="evidence" value="ECO:0007669"/>
    <property type="project" value="UniProtKB-SubCell"/>
</dbReference>
<dbReference type="AlphaFoldDB" id="A0A227KA51"/>
<dbReference type="InterPro" id="IPR003661">
    <property type="entry name" value="HisK_dim/P_dom"/>
</dbReference>
<dbReference type="InterPro" id="IPR003594">
    <property type="entry name" value="HATPase_dom"/>
</dbReference>
<evidence type="ECO:0000256" key="6">
    <source>
        <dbReference type="ARBA" id="ARBA00022777"/>
    </source>
</evidence>
<feature type="domain" description="Histidine kinase" evidence="8">
    <location>
        <begin position="493"/>
        <end position="708"/>
    </location>
</feature>
<dbReference type="SMART" id="SM00387">
    <property type="entry name" value="HATPase_c"/>
    <property type="match status" value="1"/>
</dbReference>
<comment type="caution">
    <text evidence="9">The sequence shown here is derived from an EMBL/GenBank/DDBJ whole genome shotgun (WGS) entry which is preliminary data.</text>
</comment>
<dbReference type="Pfam" id="PF02518">
    <property type="entry name" value="HATPase_c"/>
    <property type="match status" value="1"/>
</dbReference>
<name>A0A227KA51_9BURK</name>
<dbReference type="GO" id="GO:0000155">
    <property type="term" value="F:phosphorelay sensor kinase activity"/>
    <property type="evidence" value="ECO:0007669"/>
    <property type="project" value="InterPro"/>
</dbReference>
<evidence type="ECO:0000256" key="2">
    <source>
        <dbReference type="ARBA" id="ARBA00004429"/>
    </source>
</evidence>
<dbReference type="CDD" id="cd00082">
    <property type="entry name" value="HisKA"/>
    <property type="match status" value="1"/>
</dbReference>
<accession>A0A227KA51</accession>
<evidence type="ECO:0000256" key="3">
    <source>
        <dbReference type="ARBA" id="ARBA00012438"/>
    </source>
</evidence>
<dbReference type="PROSITE" id="PS50109">
    <property type="entry name" value="HIS_KIN"/>
    <property type="match status" value="1"/>
</dbReference>
<keyword evidence="7" id="KW-0902">Two-component regulatory system</keyword>
<reference evidence="10" key="1">
    <citation type="submission" date="2017-05" db="EMBL/GenBank/DDBJ databases">
        <title>Improved OligoMM genomes.</title>
        <authorList>
            <person name="Garzetti D."/>
        </authorList>
    </citation>
    <scope>NUCLEOTIDE SEQUENCE [LARGE SCALE GENOMIC DNA]</scope>
    <source>
        <strain evidence="10">YL45</strain>
    </source>
</reference>
<dbReference type="Gene3D" id="3.30.450.20">
    <property type="entry name" value="PAS domain"/>
    <property type="match status" value="1"/>
</dbReference>
<dbReference type="EC" id="2.7.13.3" evidence="3"/>
<comment type="subcellular location">
    <subcellularLocation>
        <location evidence="2">Cell inner membrane</location>
        <topology evidence="2">Multi-pass membrane protein</topology>
    </subcellularLocation>
</comment>
<evidence type="ECO:0000313" key="9">
    <source>
        <dbReference type="EMBL" id="OXE44186.1"/>
    </source>
</evidence>
<dbReference type="PANTHER" id="PTHR45453:SF1">
    <property type="entry name" value="PHOSPHATE REGULON SENSOR PROTEIN PHOR"/>
    <property type="match status" value="1"/>
</dbReference>
<dbReference type="FunFam" id="3.30.565.10:FF:000006">
    <property type="entry name" value="Sensor histidine kinase WalK"/>
    <property type="match status" value="1"/>
</dbReference>
<dbReference type="EMBL" id="NHMP01000016">
    <property type="protein sequence ID" value="OXE44186.1"/>
    <property type="molecule type" value="Genomic_DNA"/>
</dbReference>
<evidence type="ECO:0000256" key="7">
    <source>
        <dbReference type="ARBA" id="ARBA00023012"/>
    </source>
</evidence>
<dbReference type="SUPFAM" id="SSF47384">
    <property type="entry name" value="Homodimeric domain of signal transducing histidine kinase"/>
    <property type="match status" value="1"/>
</dbReference>
<dbReference type="PRINTS" id="PR00344">
    <property type="entry name" value="BCTRLSENSOR"/>
</dbReference>
<keyword evidence="6" id="KW-0418">Kinase</keyword>
<dbReference type="SMART" id="SM00388">
    <property type="entry name" value="HisKA"/>
    <property type="match status" value="1"/>
</dbReference>
<dbReference type="InterPro" id="IPR004358">
    <property type="entry name" value="Sig_transdc_His_kin-like_C"/>
</dbReference>
<comment type="catalytic activity">
    <reaction evidence="1">
        <text>ATP + protein L-histidine = ADP + protein N-phospho-L-histidine.</text>
        <dbReference type="EC" id="2.7.13.3"/>
    </reaction>
</comment>
<dbReference type="Gene3D" id="1.10.287.130">
    <property type="match status" value="1"/>
</dbReference>
<dbReference type="Proteomes" id="UP000214610">
    <property type="component" value="Unassembled WGS sequence"/>
</dbReference>
<keyword evidence="5" id="KW-0808">Transferase</keyword>
<evidence type="ECO:0000259" key="8">
    <source>
        <dbReference type="PROSITE" id="PS50109"/>
    </source>
</evidence>
<dbReference type="GO" id="GO:0004721">
    <property type="term" value="F:phosphoprotein phosphatase activity"/>
    <property type="evidence" value="ECO:0007669"/>
    <property type="project" value="TreeGrafter"/>
</dbReference>
<gene>
    <name evidence="9" type="ORF">ADH67_12980</name>
</gene>
<dbReference type="PANTHER" id="PTHR45453">
    <property type="entry name" value="PHOSPHATE REGULON SENSOR PROTEIN PHOR"/>
    <property type="match status" value="1"/>
</dbReference>
<proteinExistence type="predicted"/>
<protein>
    <recommendedName>
        <fullName evidence="3">histidine kinase</fullName>
        <ecNumber evidence="3">2.7.13.3</ecNumber>
    </recommendedName>
</protein>
<keyword evidence="4" id="KW-0597">Phosphoprotein</keyword>
<dbReference type="Pfam" id="PF00512">
    <property type="entry name" value="HisKA"/>
    <property type="match status" value="1"/>
</dbReference>
<evidence type="ECO:0000256" key="4">
    <source>
        <dbReference type="ARBA" id="ARBA00022553"/>
    </source>
</evidence>
<dbReference type="InterPro" id="IPR036890">
    <property type="entry name" value="HATPase_C_sf"/>
</dbReference>
<evidence type="ECO:0000313" key="10">
    <source>
        <dbReference type="Proteomes" id="UP000214610"/>
    </source>
</evidence>
<organism evidence="9 10">
    <name type="scientific">Turicimonas muris</name>
    <dbReference type="NCBI Taxonomy" id="1796652"/>
    <lineage>
        <taxon>Bacteria</taxon>
        <taxon>Pseudomonadati</taxon>
        <taxon>Pseudomonadota</taxon>
        <taxon>Betaproteobacteria</taxon>
        <taxon>Burkholderiales</taxon>
        <taxon>Sutterellaceae</taxon>
        <taxon>Turicimonas</taxon>
    </lineage>
</organism>
<evidence type="ECO:0000256" key="1">
    <source>
        <dbReference type="ARBA" id="ARBA00000085"/>
    </source>
</evidence>
<dbReference type="SUPFAM" id="SSF55874">
    <property type="entry name" value="ATPase domain of HSP90 chaperone/DNA topoisomerase II/histidine kinase"/>
    <property type="match status" value="1"/>
</dbReference>
<dbReference type="GO" id="GO:0016036">
    <property type="term" value="P:cellular response to phosphate starvation"/>
    <property type="evidence" value="ECO:0007669"/>
    <property type="project" value="TreeGrafter"/>
</dbReference>
<evidence type="ECO:0000256" key="5">
    <source>
        <dbReference type="ARBA" id="ARBA00022679"/>
    </source>
</evidence>
<sequence>MKKEMKFRTYLMAVLLVSVTIPCFVMSGLQYKMASEDIAKEERVQQQLSESTGKELLSRIQIAQHLLLTASEFVKIEGLKDSERINKFLESLRENFPDFLNIHIDNASGFSVSFSPERNPHGESNIGVDHTGRDHWLNRTTENRVQVSGLVNAQGAATGNIINLSTPIAQYKRIIGYAVAAVNLKKLAEQVLPQSSPERYEIAIADGSGKIIFSTSRHFPIPEIFPPAAIEKVKEDGTAWVSLNFGKDKEEFFRSYLSSVPEAGWIVAVLSSQKEREELIWKIALSNGLAWLSILLLTIIASIFVSSPLVNSISKLSSQIAAGRSRPLKGEVVTIPKELRMLQHKFSSVSSQLNHANTELFELNSKLQDEVEKQVKKVTEREGVMTAVFTGLSEGLVLLDENDVLRFANEASVNIFGNELAGKSLDMLFEEKTVQKLKAGGTLPVICPLENSKVLSLRLFSLVDSEYLKKALFIRDVTSEEQLNKLKEDLIGVVAHELKSPLSAIRLEAEEIRRMSGLDEVKEKADELLRDSDSMKKLIESWLDVSRMEAGAYQIHKELCMLAPLVRKALRITRANGDFDFNVDIHEDAKIIWVDRDAFVQILTNLISNAVRYGHPERKPVISLEAHKEDNNLILTFTDNGVGIEPSKINKVFEKFYQVEMNSKRKPGGTGLGLVIVKGLIELHQGSIKIQSEVGRGTVFIIILPLPEAS</sequence>